<dbReference type="Proteomes" id="UP000538929">
    <property type="component" value="Unassembled WGS sequence"/>
</dbReference>
<evidence type="ECO:0000259" key="1">
    <source>
        <dbReference type="Pfam" id="PF13556"/>
    </source>
</evidence>
<dbReference type="AlphaFoldDB" id="A0A7W3T9S1"/>
<protein>
    <recommendedName>
        <fullName evidence="1">PucR C-terminal helix-turn-helix domain-containing protein</fullName>
    </recommendedName>
</protein>
<comment type="caution">
    <text evidence="2">The sequence shown here is derived from an EMBL/GenBank/DDBJ whole genome shotgun (WGS) entry which is preliminary data.</text>
</comment>
<dbReference type="PANTHER" id="PTHR33744">
    <property type="entry name" value="CARBOHYDRATE DIACID REGULATOR"/>
    <property type="match status" value="1"/>
</dbReference>
<dbReference type="EMBL" id="VKHT01000020">
    <property type="protein sequence ID" value="MBB0242828.1"/>
    <property type="molecule type" value="Genomic_DNA"/>
</dbReference>
<accession>A0A7W3T9S1</accession>
<organism evidence="2 3">
    <name type="scientific">Streptomyces alkaliphilus</name>
    <dbReference type="NCBI Taxonomy" id="1472722"/>
    <lineage>
        <taxon>Bacteria</taxon>
        <taxon>Bacillati</taxon>
        <taxon>Actinomycetota</taxon>
        <taxon>Actinomycetes</taxon>
        <taxon>Kitasatosporales</taxon>
        <taxon>Streptomycetaceae</taxon>
        <taxon>Streptomyces</taxon>
    </lineage>
</organism>
<dbReference type="Pfam" id="PF13556">
    <property type="entry name" value="HTH_30"/>
    <property type="match status" value="1"/>
</dbReference>
<evidence type="ECO:0000313" key="3">
    <source>
        <dbReference type="Proteomes" id="UP000538929"/>
    </source>
</evidence>
<proteinExistence type="predicted"/>
<dbReference type="PANTHER" id="PTHR33744:SF17">
    <property type="entry name" value="CONSERVED PROTEIN"/>
    <property type="match status" value="1"/>
</dbReference>
<gene>
    <name evidence="2" type="ORF">FNQ90_01580</name>
</gene>
<sequence>MTRTLRAHLDHFGHVPATARAPGVHANSLRHRIARLTEVSGLDPRDPDARLLAHLRLRLLDGDGGDAVARRGT</sequence>
<evidence type="ECO:0000313" key="2">
    <source>
        <dbReference type="EMBL" id="MBB0242828.1"/>
    </source>
</evidence>
<dbReference type="Gene3D" id="1.10.10.2840">
    <property type="entry name" value="PucR C-terminal helix-turn-helix domain"/>
    <property type="match status" value="1"/>
</dbReference>
<feature type="domain" description="PucR C-terminal helix-turn-helix" evidence="1">
    <location>
        <begin position="2"/>
        <end position="59"/>
    </location>
</feature>
<dbReference type="InterPro" id="IPR042070">
    <property type="entry name" value="PucR_C-HTH_sf"/>
</dbReference>
<dbReference type="InterPro" id="IPR025736">
    <property type="entry name" value="PucR_C-HTH_dom"/>
</dbReference>
<reference evidence="3" key="1">
    <citation type="submission" date="2019-10" db="EMBL/GenBank/DDBJ databases">
        <title>Streptomyces sp. nov., a novel actinobacterium isolated from alkaline environment.</title>
        <authorList>
            <person name="Golinska P."/>
        </authorList>
    </citation>
    <scope>NUCLEOTIDE SEQUENCE [LARGE SCALE GENOMIC DNA]</scope>
    <source>
        <strain evidence="3">DSM 42118</strain>
    </source>
</reference>
<keyword evidence="3" id="KW-1185">Reference proteome</keyword>
<name>A0A7W3T9S1_9ACTN</name>
<dbReference type="RefSeq" id="WP_182604585.1">
    <property type="nucleotide sequence ID" value="NZ_VKHT01000020.1"/>
</dbReference>
<dbReference type="InterPro" id="IPR051448">
    <property type="entry name" value="CdaR-like_regulators"/>
</dbReference>